<dbReference type="Proteomes" id="UP000050501">
    <property type="component" value="Unassembled WGS sequence"/>
</dbReference>
<dbReference type="AlphaFoldDB" id="A0A0P6XC01"/>
<dbReference type="Gene3D" id="2.160.10.10">
    <property type="entry name" value="Hexapeptide repeat proteins"/>
    <property type="match status" value="1"/>
</dbReference>
<evidence type="ECO:0000256" key="4">
    <source>
        <dbReference type="PIRSR" id="PIRSR620019-2"/>
    </source>
</evidence>
<dbReference type="PANTHER" id="PTHR43300:SF7">
    <property type="entry name" value="UDP-N-ACETYLBACILLOSAMINE N-ACETYLTRANSFERASE"/>
    <property type="match status" value="1"/>
</dbReference>
<feature type="active site" description="Proton acceptor" evidence="3">
    <location>
        <position position="125"/>
    </location>
</feature>
<dbReference type="Gene3D" id="3.40.50.20">
    <property type="match status" value="1"/>
</dbReference>
<evidence type="ECO:0000256" key="3">
    <source>
        <dbReference type="PIRSR" id="PIRSR620019-1"/>
    </source>
</evidence>
<keyword evidence="2" id="KW-0677">Repeat</keyword>
<dbReference type="EMBL" id="LGCM01000046">
    <property type="protein sequence ID" value="KPL79776.1"/>
    <property type="molecule type" value="Genomic_DNA"/>
</dbReference>
<gene>
    <name evidence="5" type="ORF">ADN01_13710</name>
</gene>
<dbReference type="InterPro" id="IPR020019">
    <property type="entry name" value="AcTrfase_PglD-like"/>
</dbReference>
<dbReference type="GO" id="GO:0016740">
    <property type="term" value="F:transferase activity"/>
    <property type="evidence" value="ECO:0007669"/>
    <property type="project" value="UniProtKB-KW"/>
</dbReference>
<sequence length="200" mass="20169">MIDLVRAGGVYTVVGVLDDSLPVGSRVNGAPVLGGGALLPALAARGLRLAANAVGGIGNVRVRLHVFDLLEQAHLECPNLVHPSACVEPSAVLEGGVQVLAQSYISSEARVGFGTVINAGVVVSHDCHIGRCVNLSPGALLAGGVRVEDHAQIGMGATVNLNLTIGSGARVGNGATVKADVPAQGRVYAGTIWPPRPAAE</sequence>
<reference evidence="5 6" key="1">
    <citation type="submission" date="2015-07" db="EMBL/GenBank/DDBJ databases">
        <title>Genome sequence of Levilinea saccharolytica DSM 16555.</title>
        <authorList>
            <person name="Hemp J."/>
            <person name="Ward L.M."/>
            <person name="Pace L.A."/>
            <person name="Fischer W.W."/>
        </authorList>
    </citation>
    <scope>NUCLEOTIDE SEQUENCE [LARGE SCALE GENOMIC DNA]</scope>
    <source>
        <strain evidence="5 6">KIBI-1</strain>
    </source>
</reference>
<feature type="binding site" evidence="4">
    <location>
        <position position="58"/>
    </location>
    <ligand>
        <name>substrate</name>
    </ligand>
</feature>
<dbReference type="PANTHER" id="PTHR43300">
    <property type="entry name" value="ACETYLTRANSFERASE"/>
    <property type="match status" value="1"/>
</dbReference>
<evidence type="ECO:0000313" key="6">
    <source>
        <dbReference type="Proteomes" id="UP000050501"/>
    </source>
</evidence>
<evidence type="ECO:0000313" key="5">
    <source>
        <dbReference type="EMBL" id="KPL79776.1"/>
    </source>
</evidence>
<organism evidence="5 6">
    <name type="scientific">Levilinea saccharolytica</name>
    <dbReference type="NCBI Taxonomy" id="229921"/>
    <lineage>
        <taxon>Bacteria</taxon>
        <taxon>Bacillati</taxon>
        <taxon>Chloroflexota</taxon>
        <taxon>Anaerolineae</taxon>
        <taxon>Anaerolineales</taxon>
        <taxon>Anaerolineaceae</taxon>
        <taxon>Levilinea</taxon>
    </lineage>
</organism>
<evidence type="ECO:0008006" key="7">
    <source>
        <dbReference type="Google" id="ProtNLM"/>
    </source>
</evidence>
<keyword evidence="6" id="KW-1185">Reference proteome</keyword>
<dbReference type="SUPFAM" id="SSF51161">
    <property type="entry name" value="Trimeric LpxA-like enzymes"/>
    <property type="match status" value="1"/>
</dbReference>
<keyword evidence="1" id="KW-0808">Transferase</keyword>
<accession>A0A0P6XC01</accession>
<protein>
    <recommendedName>
        <fullName evidence="7">PglD N-terminal domain-containing protein</fullName>
    </recommendedName>
</protein>
<dbReference type="InterPro" id="IPR050179">
    <property type="entry name" value="Trans_hexapeptide_repeat"/>
</dbReference>
<dbReference type="CDD" id="cd03360">
    <property type="entry name" value="LbH_AT_putative"/>
    <property type="match status" value="1"/>
</dbReference>
<dbReference type="InterPro" id="IPR011004">
    <property type="entry name" value="Trimer_LpxA-like_sf"/>
</dbReference>
<evidence type="ECO:0000256" key="2">
    <source>
        <dbReference type="ARBA" id="ARBA00022737"/>
    </source>
</evidence>
<proteinExistence type="predicted"/>
<evidence type="ECO:0000256" key="1">
    <source>
        <dbReference type="ARBA" id="ARBA00022679"/>
    </source>
</evidence>
<comment type="caution">
    <text evidence="5">The sequence shown here is derived from an EMBL/GenBank/DDBJ whole genome shotgun (WGS) entry which is preliminary data.</text>
</comment>
<dbReference type="InterPro" id="IPR018357">
    <property type="entry name" value="Hexapep_transf_CS"/>
</dbReference>
<dbReference type="STRING" id="229921.ADN01_13710"/>
<name>A0A0P6XC01_9CHLR</name>
<feature type="site" description="Increases basicity of active site His" evidence="3">
    <location>
        <position position="126"/>
    </location>
</feature>
<dbReference type="PROSITE" id="PS00101">
    <property type="entry name" value="HEXAPEP_TRANSFERASES"/>
    <property type="match status" value="1"/>
</dbReference>